<proteinExistence type="predicted"/>
<gene>
    <name evidence="1" type="ORF">KPL71_009363</name>
</gene>
<protein>
    <submittedName>
        <fullName evidence="1">Calcium-transporting ATPase 12 plasma membrane-type</fullName>
    </submittedName>
</protein>
<dbReference type="Proteomes" id="UP000829398">
    <property type="component" value="Chromosome 3"/>
</dbReference>
<evidence type="ECO:0000313" key="2">
    <source>
        <dbReference type="Proteomes" id="UP000829398"/>
    </source>
</evidence>
<evidence type="ECO:0000313" key="1">
    <source>
        <dbReference type="EMBL" id="KAH9783578.1"/>
    </source>
</evidence>
<sequence>MINITTNASYILQYRVGYDGLTQPMRTSDIIGLREGWFCGGSVIFAVLLVVIVSAVSNFKQSRQFQALANESSDIRVTGDQIPADGLFLNGHSLKVDECSMTRESDRWLWLRACHFCWNEHCLGTRDEMGNREFLGTNTEVDDVIYIIAAAVTIVVVAIPEGLPLAVTLVVAIPEGLPLACKAINVETSKSEKKRSGVLMKRINEKAVHTHWKGAAEMILAICSHYYVKSRTIRVLEGEARKQIETVIKDVAAKSLRCIAFAHTKVAEADGQVQEKLEETGLTLLGLMGLKYPCRPGVRAAVESCRNAGLNVKMVTGDNVHTAGAAAIEFGILNPDVDLNNDDEVMARSSVLDKLLMVQSLKPKGHVVALNGDRTNDAPAPKAADQRWGRCVYNNIQKFLQFQVTVNVAALIINFAAAVSSGKVPLTAVRPL</sequence>
<organism evidence="1 2">
    <name type="scientific">Citrus sinensis</name>
    <name type="common">Sweet orange</name>
    <name type="synonym">Citrus aurantium var. sinensis</name>
    <dbReference type="NCBI Taxonomy" id="2711"/>
    <lineage>
        <taxon>Eukaryota</taxon>
        <taxon>Viridiplantae</taxon>
        <taxon>Streptophyta</taxon>
        <taxon>Embryophyta</taxon>
        <taxon>Tracheophyta</taxon>
        <taxon>Spermatophyta</taxon>
        <taxon>Magnoliopsida</taxon>
        <taxon>eudicotyledons</taxon>
        <taxon>Gunneridae</taxon>
        <taxon>Pentapetalae</taxon>
        <taxon>rosids</taxon>
        <taxon>malvids</taxon>
        <taxon>Sapindales</taxon>
        <taxon>Rutaceae</taxon>
        <taxon>Aurantioideae</taxon>
        <taxon>Citrus</taxon>
    </lineage>
</organism>
<comment type="caution">
    <text evidence="1">The sequence shown here is derived from an EMBL/GenBank/DDBJ whole genome shotgun (WGS) entry which is preliminary data.</text>
</comment>
<name>A0ACB8MD84_CITSI</name>
<accession>A0ACB8MD84</accession>
<keyword evidence="2" id="KW-1185">Reference proteome</keyword>
<reference evidence="2" key="1">
    <citation type="journal article" date="2023" name="Hortic. Res.">
        <title>A chromosome-level phased genome enabling allele-level studies in sweet orange: a case study on citrus Huanglongbing tolerance.</title>
        <authorList>
            <person name="Wu B."/>
            <person name="Yu Q."/>
            <person name="Deng Z."/>
            <person name="Duan Y."/>
            <person name="Luo F."/>
            <person name="Gmitter F. Jr."/>
        </authorList>
    </citation>
    <scope>NUCLEOTIDE SEQUENCE [LARGE SCALE GENOMIC DNA]</scope>
    <source>
        <strain evidence="2">cv. Valencia</strain>
    </source>
</reference>
<dbReference type="EMBL" id="CM039172">
    <property type="protein sequence ID" value="KAH9783578.1"/>
    <property type="molecule type" value="Genomic_DNA"/>
</dbReference>